<gene>
    <name evidence="2" type="ORF">A3A79_00910</name>
</gene>
<proteinExistence type="predicted"/>
<sequence>MTESFVKGGLQPDISPQDLERGRAAFLARIRSKLDTGDTSGIRAAAGRLLHFYEESPDRLDAEVSAQLKINSSDLLGDTGLQEEKKSVVEERQSETVENERMGPVEKRILELIRAEEELQEQRNFIRKMSDTSRHT</sequence>
<dbReference type="AlphaFoldDB" id="A0A1F6AH31"/>
<comment type="caution">
    <text evidence="2">The sequence shown here is derived from an EMBL/GenBank/DDBJ whole genome shotgun (WGS) entry which is preliminary data.</text>
</comment>
<organism evidence="2 3">
    <name type="scientific">Candidatus Gottesmanbacteria bacterium RIFCSPLOWO2_01_FULL_43_11b</name>
    <dbReference type="NCBI Taxonomy" id="1798392"/>
    <lineage>
        <taxon>Bacteria</taxon>
        <taxon>Candidatus Gottesmaniibacteriota</taxon>
    </lineage>
</organism>
<name>A0A1F6AH31_9BACT</name>
<feature type="region of interest" description="Disordered" evidence="1">
    <location>
        <begin position="79"/>
        <end position="102"/>
    </location>
</feature>
<evidence type="ECO:0000313" key="2">
    <source>
        <dbReference type="EMBL" id="OGG23752.1"/>
    </source>
</evidence>
<protein>
    <submittedName>
        <fullName evidence="2">Uncharacterized protein</fullName>
    </submittedName>
</protein>
<evidence type="ECO:0000313" key="3">
    <source>
        <dbReference type="Proteomes" id="UP000178759"/>
    </source>
</evidence>
<reference evidence="2 3" key="1">
    <citation type="journal article" date="2016" name="Nat. Commun.">
        <title>Thousands of microbial genomes shed light on interconnected biogeochemical processes in an aquifer system.</title>
        <authorList>
            <person name="Anantharaman K."/>
            <person name="Brown C.T."/>
            <person name="Hug L.A."/>
            <person name="Sharon I."/>
            <person name="Castelle C.J."/>
            <person name="Probst A.J."/>
            <person name="Thomas B.C."/>
            <person name="Singh A."/>
            <person name="Wilkins M.J."/>
            <person name="Karaoz U."/>
            <person name="Brodie E.L."/>
            <person name="Williams K.H."/>
            <person name="Hubbard S.S."/>
            <person name="Banfield J.F."/>
        </authorList>
    </citation>
    <scope>NUCLEOTIDE SEQUENCE [LARGE SCALE GENOMIC DNA]</scope>
</reference>
<feature type="compositionally biased region" description="Basic and acidic residues" evidence="1">
    <location>
        <begin position="82"/>
        <end position="102"/>
    </location>
</feature>
<dbReference type="EMBL" id="MFJV01000001">
    <property type="protein sequence ID" value="OGG23752.1"/>
    <property type="molecule type" value="Genomic_DNA"/>
</dbReference>
<accession>A0A1F6AH31</accession>
<dbReference type="Proteomes" id="UP000178759">
    <property type="component" value="Unassembled WGS sequence"/>
</dbReference>
<evidence type="ECO:0000256" key="1">
    <source>
        <dbReference type="SAM" id="MobiDB-lite"/>
    </source>
</evidence>
<dbReference type="STRING" id="1798392.A3A79_00910"/>